<dbReference type="InterPro" id="IPR036526">
    <property type="entry name" value="C-N_Hydrolase_sf"/>
</dbReference>
<keyword evidence="3" id="KW-1185">Reference proteome</keyword>
<evidence type="ECO:0000313" key="2">
    <source>
        <dbReference type="EMBL" id="ELP87410.1"/>
    </source>
</evidence>
<dbReference type="RefSeq" id="XP_004254181.1">
    <property type="nucleotide sequence ID" value="XM_004254133.1"/>
</dbReference>
<dbReference type="PANTHER" id="PTHR47799">
    <property type="entry name" value="OMEGA-AMIDASE YAFV"/>
    <property type="match status" value="1"/>
</dbReference>
<dbReference type="GO" id="GO:0106008">
    <property type="term" value="F:2-oxoglutaramate amidase activity"/>
    <property type="evidence" value="ECO:0007669"/>
    <property type="project" value="TreeGrafter"/>
</dbReference>
<dbReference type="Pfam" id="PF00795">
    <property type="entry name" value="CN_hydrolase"/>
    <property type="match status" value="1"/>
</dbReference>
<dbReference type="KEGG" id="eiv:EIN_096770"/>
<dbReference type="EMBL" id="KB206860">
    <property type="protein sequence ID" value="ELP87410.1"/>
    <property type="molecule type" value="Genomic_DNA"/>
</dbReference>
<name>A0A0A1U0J7_ENTIV</name>
<evidence type="ECO:0000313" key="3">
    <source>
        <dbReference type="Proteomes" id="UP000014680"/>
    </source>
</evidence>
<accession>A0A0A1U0J7</accession>
<reference evidence="2 3" key="1">
    <citation type="submission" date="2012-10" db="EMBL/GenBank/DDBJ databases">
        <authorList>
            <person name="Zafar N."/>
            <person name="Inman J."/>
            <person name="Hall N."/>
            <person name="Lorenzi H."/>
            <person name="Caler E."/>
        </authorList>
    </citation>
    <scope>NUCLEOTIDE SEQUENCE [LARGE SCALE GENOMIC DNA]</scope>
    <source>
        <strain evidence="2 3">IP1</strain>
    </source>
</reference>
<dbReference type="InterPro" id="IPR003010">
    <property type="entry name" value="C-N_Hydrolase"/>
</dbReference>
<gene>
    <name evidence="2" type="ORF">EIN_096770</name>
</gene>
<proteinExistence type="predicted"/>
<feature type="domain" description="CN hydrolase" evidence="1">
    <location>
        <begin position="3"/>
        <end position="238"/>
    </location>
</feature>
<dbReference type="GeneID" id="14886397"/>
<dbReference type="OrthoDB" id="10250282at2759"/>
<protein>
    <recommendedName>
        <fullName evidence="1">CN hydrolase domain-containing protein</fullName>
    </recommendedName>
</protein>
<dbReference type="PROSITE" id="PS50263">
    <property type="entry name" value="CN_HYDROLASE"/>
    <property type="match status" value="1"/>
</dbReference>
<organism evidence="2 3">
    <name type="scientific">Entamoeba invadens IP1</name>
    <dbReference type="NCBI Taxonomy" id="370355"/>
    <lineage>
        <taxon>Eukaryota</taxon>
        <taxon>Amoebozoa</taxon>
        <taxon>Evosea</taxon>
        <taxon>Archamoebae</taxon>
        <taxon>Mastigamoebida</taxon>
        <taxon>Entamoebidae</taxon>
        <taxon>Entamoeba</taxon>
    </lineage>
</organism>
<dbReference type="SUPFAM" id="SSF56317">
    <property type="entry name" value="Carbon-nitrogen hydrolase"/>
    <property type="match status" value="1"/>
</dbReference>
<evidence type="ECO:0000259" key="1">
    <source>
        <dbReference type="PROSITE" id="PS50263"/>
    </source>
</evidence>
<sequence length="259" mass="29348">MSIKITLIQTDVYPTLSQTFSEIERLVDSHPSDLYLLTECFTTGFSSNLYTIAHPKGGYEIIKKLQDISKKYDCSFIGGIICEDEGIYYNRVIVVDKNGLLSKYDKVHLYHFGCENQLVRGNLRVVVTYKGVRIFLAICYDIQYPAFIRRTDANDYDIIVCPINYGSKIFHTIKALAATRAIENGVWVFCTSRIGVDKLGIEFSGHSFVVNELGQIVGEAGEKSEALTLVFDKSRLQKTKKKLGLGEKFVFDNNTWFKS</sequence>
<dbReference type="GO" id="GO:0050152">
    <property type="term" value="F:omega-amidase activity"/>
    <property type="evidence" value="ECO:0007669"/>
    <property type="project" value="TreeGrafter"/>
</dbReference>
<dbReference type="VEuPathDB" id="AmoebaDB:EIN_096770"/>
<dbReference type="Gene3D" id="3.60.110.10">
    <property type="entry name" value="Carbon-nitrogen hydrolase"/>
    <property type="match status" value="1"/>
</dbReference>
<dbReference type="InterPro" id="IPR052737">
    <property type="entry name" value="Omega-amidase_YafV"/>
</dbReference>
<dbReference type="PANTHER" id="PTHR47799:SF1">
    <property type="entry name" value="OMEGA-AMIDASE YAFV"/>
    <property type="match status" value="1"/>
</dbReference>
<dbReference type="AlphaFoldDB" id="A0A0A1U0J7"/>
<dbReference type="Proteomes" id="UP000014680">
    <property type="component" value="Unassembled WGS sequence"/>
</dbReference>